<organism evidence="3 4">
    <name type="scientific">Salipaludibacillus aurantiacus</name>
    <dbReference type="NCBI Taxonomy" id="1601833"/>
    <lineage>
        <taxon>Bacteria</taxon>
        <taxon>Bacillati</taxon>
        <taxon>Bacillota</taxon>
        <taxon>Bacilli</taxon>
        <taxon>Bacillales</taxon>
        <taxon>Bacillaceae</taxon>
    </lineage>
</organism>
<protein>
    <recommendedName>
        <fullName evidence="2">UPF0178 protein SAMN05518684_10374</fullName>
    </recommendedName>
</protein>
<evidence type="ECO:0000313" key="3">
    <source>
        <dbReference type="EMBL" id="SER70108.1"/>
    </source>
</evidence>
<dbReference type="PANTHER" id="PTHR35146:SF1">
    <property type="entry name" value="UPF0178 PROTEIN YAII"/>
    <property type="match status" value="1"/>
</dbReference>
<dbReference type="STRING" id="1601833.SAMN05518684_10374"/>
<gene>
    <name evidence="3" type="ORF">SAMN05518684_10374</name>
</gene>
<reference evidence="4" key="1">
    <citation type="submission" date="2016-10" db="EMBL/GenBank/DDBJ databases">
        <authorList>
            <person name="Varghese N."/>
            <person name="Submissions S."/>
        </authorList>
    </citation>
    <scope>NUCLEOTIDE SEQUENCE [LARGE SCALE GENOMIC DNA]</scope>
    <source>
        <strain evidence="4">S9</strain>
    </source>
</reference>
<dbReference type="RefSeq" id="WP_093047826.1">
    <property type="nucleotide sequence ID" value="NZ_FOGT01000003.1"/>
</dbReference>
<dbReference type="EMBL" id="FOGT01000003">
    <property type="protein sequence ID" value="SER70108.1"/>
    <property type="molecule type" value="Genomic_DNA"/>
</dbReference>
<dbReference type="HAMAP" id="MF_00489">
    <property type="entry name" value="UPF0178"/>
    <property type="match status" value="1"/>
</dbReference>
<dbReference type="Pfam" id="PF02639">
    <property type="entry name" value="DUF188"/>
    <property type="match status" value="1"/>
</dbReference>
<dbReference type="PANTHER" id="PTHR35146">
    <property type="entry name" value="UPF0178 PROTEIN YAII"/>
    <property type="match status" value="1"/>
</dbReference>
<dbReference type="Proteomes" id="UP000198571">
    <property type="component" value="Unassembled WGS sequence"/>
</dbReference>
<dbReference type="InterPro" id="IPR003791">
    <property type="entry name" value="UPF0178"/>
</dbReference>
<comment type="similarity">
    <text evidence="1 2">Belongs to the UPF0178 family.</text>
</comment>
<dbReference type="AlphaFoldDB" id="A0A1H9RBS4"/>
<accession>A0A1H9RBS4</accession>
<proteinExistence type="inferred from homology"/>
<sequence>MHIKNNKIFVDGDGCPVTSEILSSATAYDINVVFVSSYAHSRKKAFPPNVKEVVTDPDREAVDMVISNQVAPGDIVVTQDLGLAGLLLAKQVTVLTPRGTRVSDLEIDFLLDRRHADAKRRRAGKKTKGPKKMLKEDREFFQVELEKILSDRQEI</sequence>
<evidence type="ECO:0000256" key="2">
    <source>
        <dbReference type="HAMAP-Rule" id="MF_00489"/>
    </source>
</evidence>
<keyword evidence="4" id="KW-1185">Reference proteome</keyword>
<dbReference type="OrthoDB" id="9798918at2"/>
<name>A0A1H9RBS4_9BACI</name>
<evidence type="ECO:0000256" key="1">
    <source>
        <dbReference type="ARBA" id="ARBA00008522"/>
    </source>
</evidence>
<evidence type="ECO:0000313" key="4">
    <source>
        <dbReference type="Proteomes" id="UP000198571"/>
    </source>
</evidence>